<comment type="similarity">
    <text evidence="1">Belongs to the ABC transporter superfamily.</text>
</comment>
<dbReference type="Pfam" id="PF00005">
    <property type="entry name" value="ABC_tran"/>
    <property type="match status" value="1"/>
</dbReference>
<dbReference type="InterPro" id="IPR017911">
    <property type="entry name" value="MacB-like_ATP-bd"/>
</dbReference>
<evidence type="ECO:0000256" key="2">
    <source>
        <dbReference type="ARBA" id="ARBA00022448"/>
    </source>
</evidence>
<proteinExistence type="inferred from homology"/>
<dbReference type="PANTHER" id="PTHR42798">
    <property type="entry name" value="LIPOPROTEIN-RELEASING SYSTEM ATP-BINDING PROTEIN LOLD"/>
    <property type="match status" value="1"/>
</dbReference>
<keyword evidence="3" id="KW-0547">Nucleotide-binding</keyword>
<dbReference type="GO" id="GO:0016887">
    <property type="term" value="F:ATP hydrolysis activity"/>
    <property type="evidence" value="ECO:0007669"/>
    <property type="project" value="InterPro"/>
</dbReference>
<keyword evidence="2" id="KW-0813">Transport</keyword>
<dbReference type="GO" id="GO:0005524">
    <property type="term" value="F:ATP binding"/>
    <property type="evidence" value="ECO:0007669"/>
    <property type="project" value="UniProtKB-KW"/>
</dbReference>
<dbReference type="FunFam" id="3.40.50.300:FF:000032">
    <property type="entry name" value="Export ABC transporter ATP-binding protein"/>
    <property type="match status" value="1"/>
</dbReference>
<accession>A0A3B0ZKI6</accession>
<sequence length="228" mass="24742">MSTPFLKAENVSKILTSGDKPLQILKTINLTFSAASTNAIVGASGSGKTTLLGLLAGLDLPSEGSIYFANQDLTKLSEDGRAELRAGQVAFIFQSFQLLQHLTAYENVLLSMEILNSGQAKEKTLSILDRVGLSHRLEHYPNQLSGGEQQRCAIARAFVIEPILLFADEPTGNLDLKTGQTVVDLLFELNQERQTSLVIATHDTNLANRCERVITLSGGEVLSDELNK</sequence>
<dbReference type="CDD" id="cd03255">
    <property type="entry name" value="ABC_MJ0796_LolCDE_FtsE"/>
    <property type="match status" value="1"/>
</dbReference>
<evidence type="ECO:0000259" key="5">
    <source>
        <dbReference type="PROSITE" id="PS50893"/>
    </source>
</evidence>
<dbReference type="SUPFAM" id="SSF52540">
    <property type="entry name" value="P-loop containing nucleoside triphosphate hydrolases"/>
    <property type="match status" value="1"/>
</dbReference>
<dbReference type="GO" id="GO:0022857">
    <property type="term" value="F:transmembrane transporter activity"/>
    <property type="evidence" value="ECO:0007669"/>
    <property type="project" value="UniProtKB-ARBA"/>
</dbReference>
<name>A0A3B0ZKI6_9ZZZZ</name>
<dbReference type="SMART" id="SM00382">
    <property type="entry name" value="AAA"/>
    <property type="match status" value="1"/>
</dbReference>
<dbReference type="PROSITE" id="PS50893">
    <property type="entry name" value="ABC_TRANSPORTER_2"/>
    <property type="match status" value="1"/>
</dbReference>
<protein>
    <submittedName>
        <fullName evidence="6">ABC-type antimicrobial peptide transport system, ATPase component</fullName>
    </submittedName>
</protein>
<dbReference type="AlphaFoldDB" id="A0A3B0ZKI6"/>
<evidence type="ECO:0000256" key="1">
    <source>
        <dbReference type="ARBA" id="ARBA00005417"/>
    </source>
</evidence>
<gene>
    <name evidence="6" type="ORF">MNBD_GAMMA21-2009</name>
</gene>
<dbReference type="PANTHER" id="PTHR42798:SF2">
    <property type="entry name" value="ABC TRANSPORTER ATP-BINDING PROTEIN MG467-RELATED"/>
    <property type="match status" value="1"/>
</dbReference>
<organism evidence="6">
    <name type="scientific">hydrothermal vent metagenome</name>
    <dbReference type="NCBI Taxonomy" id="652676"/>
    <lineage>
        <taxon>unclassified sequences</taxon>
        <taxon>metagenomes</taxon>
        <taxon>ecological metagenomes</taxon>
    </lineage>
</organism>
<evidence type="ECO:0000256" key="3">
    <source>
        <dbReference type="ARBA" id="ARBA00022741"/>
    </source>
</evidence>
<evidence type="ECO:0000256" key="4">
    <source>
        <dbReference type="ARBA" id="ARBA00022840"/>
    </source>
</evidence>
<dbReference type="GO" id="GO:0098796">
    <property type="term" value="C:membrane protein complex"/>
    <property type="evidence" value="ECO:0007669"/>
    <property type="project" value="UniProtKB-ARBA"/>
</dbReference>
<keyword evidence="4" id="KW-0067">ATP-binding</keyword>
<dbReference type="EMBL" id="UOFR01000024">
    <property type="protein sequence ID" value="VAW93995.1"/>
    <property type="molecule type" value="Genomic_DNA"/>
</dbReference>
<dbReference type="Gene3D" id="3.40.50.300">
    <property type="entry name" value="P-loop containing nucleotide triphosphate hydrolases"/>
    <property type="match status" value="1"/>
</dbReference>
<dbReference type="InterPro" id="IPR027417">
    <property type="entry name" value="P-loop_NTPase"/>
</dbReference>
<dbReference type="InterPro" id="IPR003439">
    <property type="entry name" value="ABC_transporter-like_ATP-bd"/>
</dbReference>
<dbReference type="InterPro" id="IPR003593">
    <property type="entry name" value="AAA+_ATPase"/>
</dbReference>
<feature type="domain" description="ABC transporter" evidence="5">
    <location>
        <begin position="6"/>
        <end position="226"/>
    </location>
</feature>
<evidence type="ECO:0000313" key="6">
    <source>
        <dbReference type="EMBL" id="VAW93995.1"/>
    </source>
</evidence>
<reference evidence="6" key="1">
    <citation type="submission" date="2018-06" db="EMBL/GenBank/DDBJ databases">
        <authorList>
            <person name="Zhirakovskaya E."/>
        </authorList>
    </citation>
    <scope>NUCLEOTIDE SEQUENCE</scope>
</reference>